<reference evidence="1 2" key="1">
    <citation type="submission" date="2016-08" db="EMBL/GenBank/DDBJ databases">
        <authorList>
            <person name="Seilhamer J.J."/>
        </authorList>
    </citation>
    <scope>NUCLEOTIDE SEQUENCE [LARGE SCALE GENOMIC DNA]</scope>
    <source>
        <strain evidence="1 2">KCTC 42603</strain>
    </source>
</reference>
<comment type="caution">
    <text evidence="1">The sequence shown here is derived from an EMBL/GenBank/DDBJ whole genome shotgun (WGS) entry which is preliminary data.</text>
</comment>
<dbReference type="AlphaFoldDB" id="A0A1E7ZEP2"/>
<dbReference type="OrthoDB" id="5567366at2"/>
<protein>
    <recommendedName>
        <fullName evidence="3">Gamma-glutamylcyclotransferase AIG2-like domain-containing protein</fullName>
    </recommendedName>
</protein>
<proteinExistence type="predicted"/>
<sequence length="200" mass="22307">MRATENKPLVLGYGSLMSSDSRRRFSNIEHQGLLVQVAGYARAWITRSLEEQQTYVGALPDVQGCLNAQLIATDIDPALADREKDYQFEQVPVTQISTHLPTQSAHALQNFLGEKRVYICRSLASYPAEANYPIHRSYVDTCMAGCLEAGGEEAAKTFVEQTGHWNQHLIDDRHEPQYPRAAKVSPAHRDIIDTILGALL</sequence>
<evidence type="ECO:0008006" key="3">
    <source>
        <dbReference type="Google" id="ProtNLM"/>
    </source>
</evidence>
<accession>A0A1E7ZEP2</accession>
<dbReference type="EMBL" id="MDHN01000008">
    <property type="protein sequence ID" value="OFC71983.1"/>
    <property type="molecule type" value="Genomic_DNA"/>
</dbReference>
<gene>
    <name evidence="1" type="ORF">BFC18_04570</name>
</gene>
<evidence type="ECO:0000313" key="1">
    <source>
        <dbReference type="EMBL" id="OFC71983.1"/>
    </source>
</evidence>
<name>A0A1E7ZEP2_9ALTE</name>
<keyword evidence="2" id="KW-1185">Reference proteome</keyword>
<dbReference type="Proteomes" id="UP000175691">
    <property type="component" value="Unassembled WGS sequence"/>
</dbReference>
<evidence type="ECO:0000313" key="2">
    <source>
        <dbReference type="Proteomes" id="UP000175691"/>
    </source>
</evidence>
<dbReference type="STRING" id="1656094.BFC18_04570"/>
<organism evidence="1 2">
    <name type="scientific">Alteromonas confluentis</name>
    <dbReference type="NCBI Taxonomy" id="1656094"/>
    <lineage>
        <taxon>Bacteria</taxon>
        <taxon>Pseudomonadati</taxon>
        <taxon>Pseudomonadota</taxon>
        <taxon>Gammaproteobacteria</taxon>
        <taxon>Alteromonadales</taxon>
        <taxon>Alteromonadaceae</taxon>
        <taxon>Alteromonas/Salinimonas group</taxon>
        <taxon>Alteromonas</taxon>
    </lineage>
</organism>